<dbReference type="Proteomes" id="UP001165121">
    <property type="component" value="Unassembled WGS sequence"/>
</dbReference>
<accession>A0A9W7D1C2</accession>
<gene>
    <name evidence="1" type="ORF">Pfra01_002216000</name>
</gene>
<reference evidence="1" key="1">
    <citation type="submission" date="2023-04" db="EMBL/GenBank/DDBJ databases">
        <title>Phytophthora fragariaefolia NBRC 109709.</title>
        <authorList>
            <person name="Ichikawa N."/>
            <person name="Sato H."/>
            <person name="Tonouchi N."/>
        </authorList>
    </citation>
    <scope>NUCLEOTIDE SEQUENCE</scope>
    <source>
        <strain evidence="1">NBRC 109709</strain>
    </source>
</reference>
<proteinExistence type="predicted"/>
<evidence type="ECO:0000313" key="2">
    <source>
        <dbReference type="Proteomes" id="UP001165121"/>
    </source>
</evidence>
<dbReference type="AlphaFoldDB" id="A0A9W7D1C2"/>
<protein>
    <submittedName>
        <fullName evidence="1">Unnamed protein product</fullName>
    </submittedName>
</protein>
<sequence length="185" mass="20955">MASLASTQSVLRIPPRAVQRISWLVSGGQTRTRRRRQRRAEDALAVAKGILTTEVREQQRERAKALQTVAITEVRELTSDLPLRQQVRVVQGVVAVVRSTERERPRLGPAVSPAISATSKKIAKPPETILDHRTQRLPSGKSRLHRYPKLPLPSLHLFTSSFWGPNSEGCLRRIRLRFEPHRSEL</sequence>
<comment type="caution">
    <text evidence="1">The sequence shown here is derived from an EMBL/GenBank/DDBJ whole genome shotgun (WGS) entry which is preliminary data.</text>
</comment>
<keyword evidence="2" id="KW-1185">Reference proteome</keyword>
<dbReference type="EMBL" id="BSXT01003296">
    <property type="protein sequence ID" value="GMF53537.1"/>
    <property type="molecule type" value="Genomic_DNA"/>
</dbReference>
<evidence type="ECO:0000313" key="1">
    <source>
        <dbReference type="EMBL" id="GMF53537.1"/>
    </source>
</evidence>
<organism evidence="1 2">
    <name type="scientific">Phytophthora fragariaefolia</name>
    <dbReference type="NCBI Taxonomy" id="1490495"/>
    <lineage>
        <taxon>Eukaryota</taxon>
        <taxon>Sar</taxon>
        <taxon>Stramenopiles</taxon>
        <taxon>Oomycota</taxon>
        <taxon>Peronosporomycetes</taxon>
        <taxon>Peronosporales</taxon>
        <taxon>Peronosporaceae</taxon>
        <taxon>Phytophthora</taxon>
    </lineage>
</organism>
<name>A0A9W7D1C2_9STRA</name>